<proteinExistence type="predicted"/>
<dbReference type="KEGG" id="hts:HMJ29_05260"/>
<dbReference type="RefSeq" id="WP_171590484.1">
    <property type="nucleotide sequence ID" value="NZ_CP053538.1"/>
</dbReference>
<protein>
    <submittedName>
        <fullName evidence="1">Uncharacterized protein</fullName>
    </submittedName>
</protein>
<evidence type="ECO:0000313" key="2">
    <source>
        <dbReference type="Proteomes" id="UP000501623"/>
    </source>
</evidence>
<keyword evidence="2" id="KW-1185">Reference proteome</keyword>
<gene>
    <name evidence="1" type="ORF">HMJ29_05260</name>
</gene>
<evidence type="ECO:0000313" key="1">
    <source>
        <dbReference type="EMBL" id="QJX46374.1"/>
    </source>
</evidence>
<accession>A0A6M6BF56</accession>
<sequence>MNDNALWYLNLHKEHDVKLRLGAGMVQVTRFTLNQKTIQDSALFLINRANVI</sequence>
<dbReference type="AlphaFoldDB" id="A0A6M6BF56"/>
<organism evidence="1 2">
    <name type="scientific">Hymenobacter taeanensis</name>
    <dbReference type="NCBI Taxonomy" id="2735321"/>
    <lineage>
        <taxon>Bacteria</taxon>
        <taxon>Pseudomonadati</taxon>
        <taxon>Bacteroidota</taxon>
        <taxon>Cytophagia</taxon>
        <taxon>Cytophagales</taxon>
        <taxon>Hymenobacteraceae</taxon>
        <taxon>Hymenobacter</taxon>
    </lineage>
</organism>
<dbReference type="EMBL" id="CP053538">
    <property type="protein sequence ID" value="QJX46374.1"/>
    <property type="molecule type" value="Genomic_DNA"/>
</dbReference>
<reference evidence="1 2" key="1">
    <citation type="submission" date="2020-05" db="EMBL/GenBank/DDBJ databases">
        <title>Complete genome sequence of Hymenobacter sp. TS19 in Coasted Sand Dune.</title>
        <authorList>
            <person name="Lee J.-H."/>
            <person name="Jung J.-H."/>
            <person name="Jeong S."/>
            <person name="Zhao L."/>
            <person name="Kim M.-K."/>
            <person name="Seo H.-S."/>
            <person name="Lim S."/>
        </authorList>
    </citation>
    <scope>NUCLEOTIDE SEQUENCE [LARGE SCALE GENOMIC DNA]</scope>
    <source>
        <strain evidence="1 2">TS19</strain>
    </source>
</reference>
<name>A0A6M6BF56_9BACT</name>
<dbReference type="Proteomes" id="UP000501623">
    <property type="component" value="Chromosome"/>
</dbReference>